<gene>
    <name evidence="1" type="ORF">PFR002_LOCUS3437</name>
</gene>
<dbReference type="EMBL" id="CANTFK010000528">
    <property type="protein sequence ID" value="CAI5717350.1"/>
    <property type="molecule type" value="Genomic_DNA"/>
</dbReference>
<reference evidence="1" key="1">
    <citation type="submission" date="2022-12" db="EMBL/GenBank/DDBJ databases">
        <authorList>
            <person name="Webb A."/>
        </authorList>
    </citation>
    <scope>NUCLEOTIDE SEQUENCE</scope>
    <source>
        <strain evidence="1">Pf2</strain>
    </source>
</reference>
<evidence type="ECO:0000313" key="1">
    <source>
        <dbReference type="EMBL" id="CAI5717350.1"/>
    </source>
</evidence>
<comment type="caution">
    <text evidence="1">The sequence shown here is derived from an EMBL/GenBank/DDBJ whole genome shotgun (WGS) entry which is preliminary data.</text>
</comment>
<evidence type="ECO:0000313" key="2">
    <source>
        <dbReference type="Proteomes" id="UP001159659"/>
    </source>
</evidence>
<organism evidence="1 2">
    <name type="scientific">Peronospora farinosa</name>
    <dbReference type="NCBI Taxonomy" id="134698"/>
    <lineage>
        <taxon>Eukaryota</taxon>
        <taxon>Sar</taxon>
        <taxon>Stramenopiles</taxon>
        <taxon>Oomycota</taxon>
        <taxon>Peronosporomycetes</taxon>
        <taxon>Peronosporales</taxon>
        <taxon>Peronosporaceae</taxon>
        <taxon>Peronospora</taxon>
    </lineage>
</organism>
<protein>
    <submittedName>
        <fullName evidence="1">Uncharacterized protein</fullName>
    </submittedName>
</protein>
<accession>A0AAV0T910</accession>
<proteinExistence type="predicted"/>
<dbReference type="AlphaFoldDB" id="A0AAV0T910"/>
<name>A0AAV0T910_9STRA</name>
<dbReference type="Proteomes" id="UP001159659">
    <property type="component" value="Unassembled WGS sequence"/>
</dbReference>
<sequence>MLRSLHVARSSLRHSQSLRQLSFMSQCHRSSFPRQANKKNDLRKRKEKDKEPFLIKVVEPIYSLPKPRTDVIKAYFPGKVYRSTSQDVVFRAMAGTQPLRSLRY</sequence>